<evidence type="ECO:0000313" key="2">
    <source>
        <dbReference type="Proteomes" id="UP000542674"/>
    </source>
</evidence>
<protein>
    <submittedName>
        <fullName evidence="1">Uncharacterized protein</fullName>
    </submittedName>
</protein>
<dbReference type="Proteomes" id="UP000542674">
    <property type="component" value="Unassembled WGS sequence"/>
</dbReference>
<dbReference type="RefSeq" id="WP_184671681.1">
    <property type="nucleotide sequence ID" value="NZ_BAABAI010000020.1"/>
</dbReference>
<gene>
    <name evidence="1" type="ORF">F4559_004549</name>
</gene>
<accession>A0A7W7WXA5</accession>
<name>A0A7W7WXA5_9PSEU</name>
<evidence type="ECO:0000313" key="1">
    <source>
        <dbReference type="EMBL" id="MBB4967190.1"/>
    </source>
</evidence>
<sequence length="94" mass="9945">MSAVLFATLVGGQPAQAQPAAPAGPAPLVTCNTHLEFAGWYWGNCRGQAVIIKFRAFPTAPWTTLCVANGSDTYVSSVKEYYPEVEVLSGPCVP</sequence>
<proteinExistence type="predicted"/>
<comment type="caution">
    <text evidence="1">The sequence shown here is derived from an EMBL/GenBank/DDBJ whole genome shotgun (WGS) entry which is preliminary data.</text>
</comment>
<organism evidence="1 2">
    <name type="scientific">Saccharothrix violaceirubra</name>
    <dbReference type="NCBI Taxonomy" id="413306"/>
    <lineage>
        <taxon>Bacteria</taxon>
        <taxon>Bacillati</taxon>
        <taxon>Actinomycetota</taxon>
        <taxon>Actinomycetes</taxon>
        <taxon>Pseudonocardiales</taxon>
        <taxon>Pseudonocardiaceae</taxon>
        <taxon>Saccharothrix</taxon>
    </lineage>
</organism>
<dbReference type="EMBL" id="JACHJS010000001">
    <property type="protein sequence ID" value="MBB4967190.1"/>
    <property type="molecule type" value="Genomic_DNA"/>
</dbReference>
<keyword evidence="2" id="KW-1185">Reference proteome</keyword>
<dbReference type="AlphaFoldDB" id="A0A7W7WXA5"/>
<reference evidence="1 2" key="1">
    <citation type="submission" date="2020-08" db="EMBL/GenBank/DDBJ databases">
        <title>Sequencing the genomes of 1000 actinobacteria strains.</title>
        <authorList>
            <person name="Klenk H.-P."/>
        </authorList>
    </citation>
    <scope>NUCLEOTIDE SEQUENCE [LARGE SCALE GENOMIC DNA]</scope>
    <source>
        <strain evidence="1 2">DSM 45084</strain>
    </source>
</reference>